<evidence type="ECO:0000313" key="3">
    <source>
        <dbReference type="Proteomes" id="UP001501000"/>
    </source>
</evidence>
<sequence length="73" mass="8002">MGGPGRCVRLVVLLHVLGGVLVVLVRVRGPGRHVLFLLLVLFLLVLVLVLQLVLLVQLKGVWFPWAVLSRSSV</sequence>
<feature type="transmembrane region" description="Helical" evidence="1">
    <location>
        <begin position="7"/>
        <end position="27"/>
    </location>
</feature>
<comment type="caution">
    <text evidence="2">The sequence shown here is derived from an EMBL/GenBank/DDBJ whole genome shotgun (WGS) entry which is preliminary data.</text>
</comment>
<dbReference type="EMBL" id="BAABAJ010000004">
    <property type="protein sequence ID" value="GAA3906778.1"/>
    <property type="molecule type" value="Genomic_DNA"/>
</dbReference>
<keyword evidence="3" id="KW-1185">Reference proteome</keyword>
<evidence type="ECO:0000256" key="1">
    <source>
        <dbReference type="SAM" id="Phobius"/>
    </source>
</evidence>
<keyword evidence="1" id="KW-0812">Transmembrane</keyword>
<organism evidence="2 3">
    <name type="scientific">Streptomyces gulbargensis</name>
    <dbReference type="NCBI Taxonomy" id="364901"/>
    <lineage>
        <taxon>Bacteria</taxon>
        <taxon>Bacillati</taxon>
        <taxon>Actinomycetota</taxon>
        <taxon>Actinomycetes</taxon>
        <taxon>Kitasatosporales</taxon>
        <taxon>Streptomycetaceae</taxon>
        <taxon>Streptomyces</taxon>
    </lineage>
</organism>
<gene>
    <name evidence="2" type="ORF">GCM10022244_16110</name>
</gene>
<dbReference type="Proteomes" id="UP001501000">
    <property type="component" value="Unassembled WGS sequence"/>
</dbReference>
<proteinExistence type="predicted"/>
<dbReference type="RefSeq" id="WP_345280025.1">
    <property type="nucleotide sequence ID" value="NZ_BAABAJ010000004.1"/>
</dbReference>
<protein>
    <submittedName>
        <fullName evidence="2">Uncharacterized protein</fullName>
    </submittedName>
</protein>
<evidence type="ECO:0000313" key="2">
    <source>
        <dbReference type="EMBL" id="GAA3906778.1"/>
    </source>
</evidence>
<keyword evidence="1" id="KW-1133">Transmembrane helix</keyword>
<feature type="transmembrane region" description="Helical" evidence="1">
    <location>
        <begin position="33"/>
        <end position="56"/>
    </location>
</feature>
<keyword evidence="1" id="KW-0472">Membrane</keyword>
<name>A0ABP7LSV5_9ACTN</name>
<accession>A0ABP7LSV5</accession>
<reference evidence="3" key="1">
    <citation type="journal article" date="2019" name="Int. J. Syst. Evol. Microbiol.">
        <title>The Global Catalogue of Microorganisms (GCM) 10K type strain sequencing project: providing services to taxonomists for standard genome sequencing and annotation.</title>
        <authorList>
            <consortium name="The Broad Institute Genomics Platform"/>
            <consortium name="The Broad Institute Genome Sequencing Center for Infectious Disease"/>
            <person name="Wu L."/>
            <person name="Ma J."/>
        </authorList>
    </citation>
    <scope>NUCLEOTIDE SEQUENCE [LARGE SCALE GENOMIC DNA]</scope>
    <source>
        <strain evidence="3">JCM 16956</strain>
    </source>
</reference>